<dbReference type="AlphaFoldDB" id="A0A5A7Q7Y1"/>
<organism evidence="2 3">
    <name type="scientific">Striga asiatica</name>
    <name type="common">Asiatic witchweed</name>
    <name type="synonym">Buchnera asiatica</name>
    <dbReference type="NCBI Taxonomy" id="4170"/>
    <lineage>
        <taxon>Eukaryota</taxon>
        <taxon>Viridiplantae</taxon>
        <taxon>Streptophyta</taxon>
        <taxon>Embryophyta</taxon>
        <taxon>Tracheophyta</taxon>
        <taxon>Spermatophyta</taxon>
        <taxon>Magnoliopsida</taxon>
        <taxon>eudicotyledons</taxon>
        <taxon>Gunneridae</taxon>
        <taxon>Pentapetalae</taxon>
        <taxon>asterids</taxon>
        <taxon>lamiids</taxon>
        <taxon>Lamiales</taxon>
        <taxon>Orobanchaceae</taxon>
        <taxon>Buchnereae</taxon>
        <taxon>Striga</taxon>
    </lineage>
</organism>
<keyword evidence="3" id="KW-1185">Reference proteome</keyword>
<feature type="non-terminal residue" evidence="2">
    <location>
        <position position="167"/>
    </location>
</feature>
<keyword evidence="2" id="KW-0067">ATP-binding</keyword>
<reference evidence="3" key="1">
    <citation type="journal article" date="2019" name="Curr. Biol.">
        <title>Genome Sequence of Striga asiatica Provides Insight into the Evolution of Plant Parasitism.</title>
        <authorList>
            <person name="Yoshida S."/>
            <person name="Kim S."/>
            <person name="Wafula E.K."/>
            <person name="Tanskanen J."/>
            <person name="Kim Y.M."/>
            <person name="Honaas L."/>
            <person name="Yang Z."/>
            <person name="Spallek T."/>
            <person name="Conn C.E."/>
            <person name="Ichihashi Y."/>
            <person name="Cheong K."/>
            <person name="Cui S."/>
            <person name="Der J.P."/>
            <person name="Gundlach H."/>
            <person name="Jiao Y."/>
            <person name="Hori C."/>
            <person name="Ishida J.K."/>
            <person name="Kasahara H."/>
            <person name="Kiba T."/>
            <person name="Kim M.S."/>
            <person name="Koo N."/>
            <person name="Laohavisit A."/>
            <person name="Lee Y.H."/>
            <person name="Lumba S."/>
            <person name="McCourt P."/>
            <person name="Mortimer J.C."/>
            <person name="Mutuku J.M."/>
            <person name="Nomura T."/>
            <person name="Sasaki-Sekimoto Y."/>
            <person name="Seto Y."/>
            <person name="Wang Y."/>
            <person name="Wakatake T."/>
            <person name="Sakakibara H."/>
            <person name="Demura T."/>
            <person name="Yamaguchi S."/>
            <person name="Yoneyama K."/>
            <person name="Manabe R.I."/>
            <person name="Nelson D.C."/>
            <person name="Schulman A.H."/>
            <person name="Timko M.P."/>
            <person name="dePamphilis C.W."/>
            <person name="Choi D."/>
            <person name="Shirasu K."/>
        </authorList>
    </citation>
    <scope>NUCLEOTIDE SEQUENCE [LARGE SCALE GENOMIC DNA]</scope>
    <source>
        <strain evidence="3">cv. UVA1</strain>
    </source>
</reference>
<keyword evidence="2" id="KW-0378">Hydrolase</keyword>
<gene>
    <name evidence="2" type="ORF">STAS_18097</name>
</gene>
<keyword evidence="2" id="KW-0347">Helicase</keyword>
<accession>A0A5A7Q7Y1</accession>
<evidence type="ECO:0000256" key="1">
    <source>
        <dbReference type="SAM" id="MobiDB-lite"/>
    </source>
</evidence>
<dbReference type="Proteomes" id="UP000325081">
    <property type="component" value="Unassembled WGS sequence"/>
</dbReference>
<keyword evidence="2" id="KW-0547">Nucleotide-binding</keyword>
<evidence type="ECO:0000313" key="2">
    <source>
        <dbReference type="EMBL" id="GER41383.1"/>
    </source>
</evidence>
<name>A0A5A7Q7Y1_STRAF</name>
<sequence>MESPFAIPPAHIGISQARLPVPKYVSRKFTGNNPRNSSKCKIKASPQSNNRKEVPEESMSTGRRRYGRVECNEDKKKVQVFTCGFFPRVTSQRLLLSLPAILLLLEAKIDRDLWKGVCVGGCSFSMTVSEKKPNENIPVSLHDLSPESPIIEELPESGRLSNAMKKH</sequence>
<dbReference type="GO" id="GO:0004386">
    <property type="term" value="F:helicase activity"/>
    <property type="evidence" value="ECO:0007669"/>
    <property type="project" value="UniProtKB-KW"/>
</dbReference>
<proteinExistence type="predicted"/>
<dbReference type="EMBL" id="BKCP01006072">
    <property type="protein sequence ID" value="GER41383.1"/>
    <property type="molecule type" value="Genomic_DNA"/>
</dbReference>
<feature type="compositionally biased region" description="Polar residues" evidence="1">
    <location>
        <begin position="29"/>
        <end position="49"/>
    </location>
</feature>
<evidence type="ECO:0000313" key="3">
    <source>
        <dbReference type="Proteomes" id="UP000325081"/>
    </source>
</evidence>
<feature type="region of interest" description="Disordered" evidence="1">
    <location>
        <begin position="28"/>
        <end position="61"/>
    </location>
</feature>
<protein>
    <submittedName>
        <fullName evidence="2">ATP-dependent RNA helicase RhlB</fullName>
    </submittedName>
</protein>
<comment type="caution">
    <text evidence="2">The sequence shown here is derived from an EMBL/GenBank/DDBJ whole genome shotgun (WGS) entry which is preliminary data.</text>
</comment>